<dbReference type="AlphaFoldDB" id="A0A6C0HBJ8"/>
<accession>A0A6C0HBJ8</accession>
<feature type="transmembrane region" description="Helical" evidence="1">
    <location>
        <begin position="20"/>
        <end position="38"/>
    </location>
</feature>
<organism evidence="2">
    <name type="scientific">viral metagenome</name>
    <dbReference type="NCBI Taxonomy" id="1070528"/>
    <lineage>
        <taxon>unclassified sequences</taxon>
        <taxon>metagenomes</taxon>
        <taxon>organismal metagenomes</taxon>
    </lineage>
</organism>
<evidence type="ECO:0000313" key="2">
    <source>
        <dbReference type="EMBL" id="QHT77757.1"/>
    </source>
</evidence>
<dbReference type="EMBL" id="MN739921">
    <property type="protein sequence ID" value="QHT77757.1"/>
    <property type="molecule type" value="Genomic_DNA"/>
</dbReference>
<keyword evidence="1" id="KW-1133">Transmembrane helix</keyword>
<proteinExistence type="predicted"/>
<keyword evidence="1" id="KW-0472">Membrane</keyword>
<evidence type="ECO:0000256" key="1">
    <source>
        <dbReference type="SAM" id="Phobius"/>
    </source>
</evidence>
<keyword evidence="1" id="KW-0812">Transmembrane</keyword>
<name>A0A6C0HBJ8_9ZZZZ</name>
<protein>
    <submittedName>
        <fullName evidence="2">Uncharacterized protein</fullName>
    </submittedName>
</protein>
<sequence>MENENITFVENTAISFYDVLFYVFVALIIVGGLLYMYGKSNVYITDKIKETVSWVEQKIQDVYYTILFNNKVQGNTIKISL</sequence>
<reference evidence="2" key="1">
    <citation type="journal article" date="2020" name="Nature">
        <title>Giant virus diversity and host interactions through global metagenomics.</title>
        <authorList>
            <person name="Schulz F."/>
            <person name="Roux S."/>
            <person name="Paez-Espino D."/>
            <person name="Jungbluth S."/>
            <person name="Walsh D.A."/>
            <person name="Denef V.J."/>
            <person name="McMahon K.D."/>
            <person name="Konstantinidis K.T."/>
            <person name="Eloe-Fadrosh E.A."/>
            <person name="Kyrpides N.C."/>
            <person name="Woyke T."/>
        </authorList>
    </citation>
    <scope>NUCLEOTIDE SEQUENCE</scope>
    <source>
        <strain evidence="2">GVMAG-M-3300023179-90</strain>
    </source>
</reference>